<dbReference type="GO" id="GO:0005930">
    <property type="term" value="C:axoneme"/>
    <property type="evidence" value="ECO:0007669"/>
    <property type="project" value="TreeGrafter"/>
</dbReference>
<keyword evidence="3" id="KW-0677">Repeat</keyword>
<dbReference type="EMBL" id="OB792674">
    <property type="protein sequence ID" value="CAD7423413.1"/>
    <property type="molecule type" value="Genomic_DNA"/>
</dbReference>
<evidence type="ECO:0000256" key="3">
    <source>
        <dbReference type="ARBA" id="ARBA00022737"/>
    </source>
</evidence>
<proteinExistence type="predicted"/>
<dbReference type="InterPro" id="IPR015943">
    <property type="entry name" value="WD40/YVTN_repeat-like_dom_sf"/>
</dbReference>
<evidence type="ECO:0000256" key="1">
    <source>
        <dbReference type="ARBA" id="ARBA00004138"/>
    </source>
</evidence>
<dbReference type="GO" id="GO:0036064">
    <property type="term" value="C:ciliary basal body"/>
    <property type="evidence" value="ECO:0007669"/>
    <property type="project" value="TreeGrafter"/>
</dbReference>
<dbReference type="GO" id="GO:0030991">
    <property type="term" value="C:intraciliary transport particle A"/>
    <property type="evidence" value="ECO:0007669"/>
    <property type="project" value="TreeGrafter"/>
</dbReference>
<keyword evidence="4" id="KW-0969">Cilium</keyword>
<sequence>MVCVISTDMSLYFDYKLQNLDSSSINTLIEWHTQHLLLAVASFSREKGGFVTLFDELGEVVQGVNFPRHPVAQATALSWHPVKKLLVTGWENGQIEAWGGEKDFVSVQSPHRDAITILQWSEQGGRLVSADGVSLLYDQCFYMPGKLAGSLVGSKVDARGQILTLFHHELKDPLVHITFRKNQPGIDIR</sequence>
<dbReference type="GO" id="GO:0035721">
    <property type="term" value="P:intraciliary retrograde transport"/>
    <property type="evidence" value="ECO:0007669"/>
    <property type="project" value="TreeGrafter"/>
</dbReference>
<evidence type="ECO:0000256" key="2">
    <source>
        <dbReference type="ARBA" id="ARBA00022574"/>
    </source>
</evidence>
<dbReference type="InterPro" id="IPR036322">
    <property type="entry name" value="WD40_repeat_dom_sf"/>
</dbReference>
<gene>
    <name evidence="7" type="ORF">TMSB3V08_LOCUS402</name>
</gene>
<feature type="domain" description="IFT140 first beta-propeller" evidence="6">
    <location>
        <begin position="11"/>
        <end position="188"/>
    </location>
</feature>
<evidence type="ECO:0000256" key="4">
    <source>
        <dbReference type="ARBA" id="ARBA00023069"/>
    </source>
</evidence>
<keyword evidence="2" id="KW-0853">WD repeat</keyword>
<dbReference type="Gene3D" id="2.130.10.10">
    <property type="entry name" value="YVTN repeat-like/Quinoprotein amine dehydrogenase"/>
    <property type="match status" value="1"/>
</dbReference>
<dbReference type="PANTHER" id="PTHR15722:SF7">
    <property type="entry name" value="INTRAFLAGELLAR TRANSPORT PROTEIN 140 HOMOLOG"/>
    <property type="match status" value="1"/>
</dbReference>
<evidence type="ECO:0000313" key="7">
    <source>
        <dbReference type="EMBL" id="CAD7423413.1"/>
    </source>
</evidence>
<dbReference type="AlphaFoldDB" id="A0A7R9DX94"/>
<evidence type="ECO:0000256" key="5">
    <source>
        <dbReference type="ARBA" id="ARBA00023273"/>
    </source>
</evidence>
<organism evidence="7">
    <name type="scientific">Timema monikensis</name>
    <dbReference type="NCBI Taxonomy" id="170555"/>
    <lineage>
        <taxon>Eukaryota</taxon>
        <taxon>Metazoa</taxon>
        <taxon>Ecdysozoa</taxon>
        <taxon>Arthropoda</taxon>
        <taxon>Hexapoda</taxon>
        <taxon>Insecta</taxon>
        <taxon>Pterygota</taxon>
        <taxon>Neoptera</taxon>
        <taxon>Polyneoptera</taxon>
        <taxon>Phasmatodea</taxon>
        <taxon>Timematodea</taxon>
        <taxon>Timematoidea</taxon>
        <taxon>Timematidae</taxon>
        <taxon>Timema</taxon>
    </lineage>
</organism>
<accession>A0A7R9DX94</accession>
<dbReference type="PANTHER" id="PTHR15722">
    <property type="entry name" value="IFT140/172-RELATED"/>
    <property type="match status" value="1"/>
</dbReference>
<keyword evidence="5" id="KW-0966">Cell projection</keyword>
<dbReference type="InterPro" id="IPR056154">
    <property type="entry name" value="Beta-prop_IFT140_1st"/>
</dbReference>
<dbReference type="SUPFAM" id="SSF50978">
    <property type="entry name" value="WD40 repeat-like"/>
    <property type="match status" value="1"/>
</dbReference>
<name>A0A7R9DX94_9NEOP</name>
<dbReference type="Pfam" id="PF23383">
    <property type="entry name" value="Beta-prop_IFT140_1st"/>
    <property type="match status" value="1"/>
</dbReference>
<evidence type="ECO:0000259" key="6">
    <source>
        <dbReference type="Pfam" id="PF23383"/>
    </source>
</evidence>
<protein>
    <recommendedName>
        <fullName evidence="6">IFT140 first beta-propeller domain-containing protein</fullName>
    </recommendedName>
</protein>
<comment type="subcellular location">
    <subcellularLocation>
        <location evidence="1">Cell projection</location>
        <location evidence="1">Cilium</location>
    </subcellularLocation>
</comment>
<reference evidence="7" key="1">
    <citation type="submission" date="2020-11" db="EMBL/GenBank/DDBJ databases">
        <authorList>
            <person name="Tran Van P."/>
        </authorList>
    </citation>
    <scope>NUCLEOTIDE SEQUENCE</scope>
</reference>